<accession>A0A8T0T9G4</accession>
<sequence length="51" mass="5626">MACQRLSWRRDSRRDGSSATRGETACGGTHGAVPPPPPPSRRSRRSSSWFI</sequence>
<proteinExistence type="predicted"/>
<organism evidence="2 3">
    <name type="scientific">Panicum virgatum</name>
    <name type="common">Blackwell switchgrass</name>
    <dbReference type="NCBI Taxonomy" id="38727"/>
    <lineage>
        <taxon>Eukaryota</taxon>
        <taxon>Viridiplantae</taxon>
        <taxon>Streptophyta</taxon>
        <taxon>Embryophyta</taxon>
        <taxon>Tracheophyta</taxon>
        <taxon>Spermatophyta</taxon>
        <taxon>Magnoliopsida</taxon>
        <taxon>Liliopsida</taxon>
        <taxon>Poales</taxon>
        <taxon>Poaceae</taxon>
        <taxon>PACMAD clade</taxon>
        <taxon>Panicoideae</taxon>
        <taxon>Panicodae</taxon>
        <taxon>Paniceae</taxon>
        <taxon>Panicinae</taxon>
        <taxon>Panicum</taxon>
        <taxon>Panicum sect. Hiantes</taxon>
    </lineage>
</organism>
<protein>
    <submittedName>
        <fullName evidence="2">Uncharacterized protein</fullName>
    </submittedName>
</protein>
<dbReference type="Proteomes" id="UP000823388">
    <property type="component" value="Chromosome 4N"/>
</dbReference>
<comment type="caution">
    <text evidence="2">The sequence shown here is derived from an EMBL/GenBank/DDBJ whole genome shotgun (WGS) entry which is preliminary data.</text>
</comment>
<evidence type="ECO:0000256" key="1">
    <source>
        <dbReference type="SAM" id="MobiDB-lite"/>
    </source>
</evidence>
<keyword evidence="3" id="KW-1185">Reference proteome</keyword>
<evidence type="ECO:0000313" key="3">
    <source>
        <dbReference type="Proteomes" id="UP000823388"/>
    </source>
</evidence>
<evidence type="ECO:0000313" key="2">
    <source>
        <dbReference type="EMBL" id="KAG2605814.1"/>
    </source>
</evidence>
<dbReference type="EMBL" id="CM029044">
    <property type="protein sequence ID" value="KAG2605814.1"/>
    <property type="molecule type" value="Genomic_DNA"/>
</dbReference>
<gene>
    <name evidence="2" type="ORF">PVAP13_4NG156462</name>
</gene>
<dbReference type="AlphaFoldDB" id="A0A8T0T9G4"/>
<name>A0A8T0T9G4_PANVG</name>
<reference evidence="2" key="1">
    <citation type="submission" date="2020-05" db="EMBL/GenBank/DDBJ databases">
        <title>WGS assembly of Panicum virgatum.</title>
        <authorList>
            <person name="Lovell J.T."/>
            <person name="Jenkins J."/>
            <person name="Shu S."/>
            <person name="Juenger T.E."/>
            <person name="Schmutz J."/>
        </authorList>
    </citation>
    <scope>NUCLEOTIDE SEQUENCE</scope>
    <source>
        <strain evidence="2">AP13</strain>
    </source>
</reference>
<feature type="region of interest" description="Disordered" evidence="1">
    <location>
        <begin position="1"/>
        <end position="51"/>
    </location>
</feature>